<dbReference type="InterPro" id="IPR004728">
    <property type="entry name" value="Sec62"/>
</dbReference>
<dbReference type="Pfam" id="PF03839">
    <property type="entry name" value="Sec62"/>
    <property type="match status" value="1"/>
</dbReference>
<dbReference type="Proteomes" id="UP000887458">
    <property type="component" value="Unassembled WGS sequence"/>
</dbReference>
<dbReference type="SUPFAM" id="SSF81296">
    <property type="entry name" value="E set domains"/>
    <property type="match status" value="1"/>
</dbReference>
<sequence length="987" mass="112826">MATLNFFDTFRYALESELSKLMTTSTLVETVSINYEDFTEGFLTCGTCLYTYDGDEHSPKLLPCSHTICRICLEKISSNATLRDPSGNFRCPICRELIQLPRGGVMAFPPSFLVNQLLDLVASQRREVIPKCSSHVTQELLYCEPCDLVFCNLCTGDKHDNQNANNSSHDNDHAITNREHTVIPFSIAIKRMSEILLYKAQQCISKLDESSRNVLSEMQKLDQNTELSFEDINRTFQEVINFVDKRRQELLNCAKKIREDKRNVLREQLTKIELEKSRLEKECNEFKYQVEVRDISKKINDLKAKLNSVNTMLDPRENCFLRFEHLQNSTNNIQELVNNFGSIRTSNTFPSLCVATIGKCSIHLRSFANVITFDYNGQRQKFGGDPILVTLVHNNSQQTIPCKLNDNRDGTYEVQFVPQKHGDFSMKITIFGRPIKTYPLEFTVSEHINPLCIYGGKGFDQHQFFQPTSLAIDNETGYVYVLDTGNGRIKKLLQNQCNNSPFRLICHIEEKHFENRAATGIAFCANSRSLLVTNWRTKNIVKIDCDGRFIEKFGHSELIEPTCIAVNPNSGQILVADNASNAIFLFQTNGEFVKKITTWMNPNTKKTESLGEINGLCFHPETNDIIVSSEKILIYSSDGEFIKPIGNESSSSSSSNNKFKNHFYGIAIDRSNNLLAARAEKSRNIIQVIDYKNGLVKFSIDSNDAKLKRPSCLALTNDDHSSVNNEEFDKPEKVEYEIAKFLRSNLPPKQTTLLGHKVDYFIASRAIDLLMNSKWAQSNKRNDEVMFPSRESVINYMNVMLRHKFFHRAKTIIVKKEIKRKQDTDSTDEGTKSETKKIKNAGEKSAKNAKEQSTTTSQEKTSKKEKKKVKLDMHMEQIFVDANEPYVWIYDYIPMRTWLIGGGLVIAAIAICLFPLWPRTVRNYVYYLSIAVAVFLFFIIALALLKMVVFAIVWTLTFGPIKRCINLIQMKKISIFETIELSVLWSI</sequence>
<evidence type="ECO:0000256" key="8">
    <source>
        <dbReference type="ARBA" id="ARBA00022737"/>
    </source>
</evidence>
<dbReference type="SUPFAM" id="SSF63825">
    <property type="entry name" value="YWTD domain"/>
    <property type="match status" value="1"/>
</dbReference>
<dbReference type="PROSITE" id="PS50089">
    <property type="entry name" value="ZF_RING_2"/>
    <property type="match status" value="1"/>
</dbReference>
<evidence type="ECO:0000256" key="19">
    <source>
        <dbReference type="SAM" id="Coils"/>
    </source>
</evidence>
<dbReference type="Gene3D" id="2.120.10.30">
    <property type="entry name" value="TolB, C-terminal domain"/>
    <property type="match status" value="1"/>
</dbReference>
<evidence type="ECO:0000256" key="13">
    <source>
        <dbReference type="ARBA" id="ARBA00022989"/>
    </source>
</evidence>
<dbReference type="InterPro" id="IPR001298">
    <property type="entry name" value="Filamin/ABP280_rpt"/>
</dbReference>
<evidence type="ECO:0000256" key="2">
    <source>
        <dbReference type="ARBA" id="ARBA00008518"/>
    </source>
</evidence>
<dbReference type="PANTHER" id="PTHR12443">
    <property type="entry name" value="TRANSLOCATION PROTEIN SEC62"/>
    <property type="match status" value="1"/>
</dbReference>
<evidence type="ECO:0000256" key="16">
    <source>
        <dbReference type="PROSITE-ProRule" id="PRU00087"/>
    </source>
</evidence>
<feature type="domain" description="RING-type" evidence="22">
    <location>
        <begin position="45"/>
        <end position="95"/>
    </location>
</feature>
<dbReference type="InterPro" id="IPR011042">
    <property type="entry name" value="6-blade_b-propeller_TolB-like"/>
</dbReference>
<evidence type="ECO:0000256" key="9">
    <source>
        <dbReference type="ARBA" id="ARBA00022771"/>
    </source>
</evidence>
<evidence type="ECO:0000256" key="10">
    <source>
        <dbReference type="ARBA" id="ARBA00022824"/>
    </source>
</evidence>
<comment type="subcellular location">
    <subcellularLocation>
        <location evidence="1">Endoplasmic reticulum membrane</location>
        <topology evidence="1">Multi-pass membrane protein</topology>
    </subcellularLocation>
</comment>
<dbReference type="InterPro" id="IPR013783">
    <property type="entry name" value="Ig-like_fold"/>
</dbReference>
<evidence type="ECO:0000256" key="14">
    <source>
        <dbReference type="ARBA" id="ARBA00023010"/>
    </source>
</evidence>
<feature type="repeat" description="Filamin" evidence="16">
    <location>
        <begin position="373"/>
        <end position="444"/>
    </location>
</feature>
<dbReference type="InterPro" id="IPR013083">
    <property type="entry name" value="Znf_RING/FYVE/PHD"/>
</dbReference>
<dbReference type="SUPFAM" id="SSF57845">
    <property type="entry name" value="B-box zinc-binding domain"/>
    <property type="match status" value="1"/>
</dbReference>
<keyword evidence="11" id="KW-0862">Zinc</keyword>
<dbReference type="PROSITE" id="PS50194">
    <property type="entry name" value="FILAMIN_REPEAT"/>
    <property type="match status" value="1"/>
</dbReference>
<comment type="caution">
    <text evidence="23">The sequence shown here is derived from an EMBL/GenBank/DDBJ whole genome shotgun (WGS) entry which is preliminary data.</text>
</comment>
<keyword evidence="5" id="KW-0813">Transport</keyword>
<evidence type="ECO:0000256" key="18">
    <source>
        <dbReference type="PROSITE-ProRule" id="PRU00504"/>
    </source>
</evidence>
<evidence type="ECO:0000256" key="1">
    <source>
        <dbReference type="ARBA" id="ARBA00004477"/>
    </source>
</evidence>
<evidence type="ECO:0000256" key="15">
    <source>
        <dbReference type="ARBA" id="ARBA00023136"/>
    </source>
</evidence>
<dbReference type="InterPro" id="IPR014756">
    <property type="entry name" value="Ig_E-set"/>
</dbReference>
<protein>
    <recommendedName>
        <fullName evidence="4">Translocation protein SEC62</fullName>
    </recommendedName>
</protein>
<dbReference type="PANTHER" id="PTHR12443:SF9">
    <property type="entry name" value="TRANSLOCATION PROTEIN SEC62"/>
    <property type="match status" value="1"/>
</dbReference>
<dbReference type="PROSITE" id="PS51125">
    <property type="entry name" value="NHL"/>
    <property type="match status" value="1"/>
</dbReference>
<dbReference type="CDD" id="cd16579">
    <property type="entry name" value="RING-HC_PML_C-V"/>
    <property type="match status" value="1"/>
</dbReference>
<evidence type="ECO:0000256" key="4">
    <source>
        <dbReference type="ARBA" id="ARBA00021257"/>
    </source>
</evidence>
<evidence type="ECO:0000256" key="3">
    <source>
        <dbReference type="ARBA" id="ARBA00010604"/>
    </source>
</evidence>
<proteinExistence type="inferred from homology"/>
<feature type="coiled-coil region" evidence="19">
    <location>
        <begin position="262"/>
        <end position="312"/>
    </location>
</feature>
<dbReference type="Pfam" id="PF00630">
    <property type="entry name" value="Filamin"/>
    <property type="match status" value="1"/>
</dbReference>
<keyword evidence="19" id="KW-0175">Coiled coil</keyword>
<gene>
    <name evidence="23" type="ORF">DERP_004408</name>
</gene>
<dbReference type="InterPro" id="IPR017868">
    <property type="entry name" value="Filamin/ABP280_repeat-like"/>
</dbReference>
<accession>A0ABQ8JPL1</accession>
<evidence type="ECO:0000256" key="17">
    <source>
        <dbReference type="PROSITE-ProRule" id="PRU00175"/>
    </source>
</evidence>
<feature type="transmembrane region" description="Helical" evidence="21">
    <location>
        <begin position="898"/>
        <end position="917"/>
    </location>
</feature>
<keyword evidence="6 21" id="KW-0812">Transmembrane</keyword>
<dbReference type="InterPro" id="IPR017907">
    <property type="entry name" value="Znf_RING_CS"/>
</dbReference>
<dbReference type="Gene3D" id="2.60.40.10">
    <property type="entry name" value="Immunoglobulins"/>
    <property type="match status" value="1"/>
</dbReference>
<evidence type="ECO:0000256" key="6">
    <source>
        <dbReference type="ARBA" id="ARBA00022692"/>
    </source>
</evidence>
<evidence type="ECO:0000256" key="20">
    <source>
        <dbReference type="SAM" id="MobiDB-lite"/>
    </source>
</evidence>
<evidence type="ECO:0000313" key="24">
    <source>
        <dbReference type="Proteomes" id="UP000887458"/>
    </source>
</evidence>
<dbReference type="PROSITE" id="PS00518">
    <property type="entry name" value="ZF_RING_1"/>
    <property type="match status" value="1"/>
</dbReference>
<dbReference type="EMBL" id="NJHN03000029">
    <property type="protein sequence ID" value="KAH9424226.1"/>
    <property type="molecule type" value="Genomic_DNA"/>
</dbReference>
<comment type="similarity">
    <text evidence="2">Belongs to the TRIM/RBCC family.</text>
</comment>
<evidence type="ECO:0000256" key="21">
    <source>
        <dbReference type="SAM" id="Phobius"/>
    </source>
</evidence>
<keyword evidence="7" id="KW-0479">Metal-binding</keyword>
<keyword evidence="13 21" id="KW-1133">Transmembrane helix</keyword>
<feature type="transmembrane region" description="Helical" evidence="21">
    <location>
        <begin position="924"/>
        <end position="954"/>
    </location>
</feature>
<dbReference type="SMART" id="SM00557">
    <property type="entry name" value="IG_FLMN"/>
    <property type="match status" value="1"/>
</dbReference>
<organism evidence="23 24">
    <name type="scientific">Dermatophagoides pteronyssinus</name>
    <name type="common">European house dust mite</name>
    <dbReference type="NCBI Taxonomy" id="6956"/>
    <lineage>
        <taxon>Eukaryota</taxon>
        <taxon>Metazoa</taxon>
        <taxon>Ecdysozoa</taxon>
        <taxon>Arthropoda</taxon>
        <taxon>Chelicerata</taxon>
        <taxon>Arachnida</taxon>
        <taxon>Acari</taxon>
        <taxon>Acariformes</taxon>
        <taxon>Sarcoptiformes</taxon>
        <taxon>Astigmata</taxon>
        <taxon>Psoroptidia</taxon>
        <taxon>Analgoidea</taxon>
        <taxon>Pyroglyphidae</taxon>
        <taxon>Dermatophagoidinae</taxon>
        <taxon>Dermatophagoides</taxon>
    </lineage>
</organism>
<feature type="repeat" description="NHL" evidence="18">
    <location>
        <begin position="451"/>
        <end position="495"/>
    </location>
</feature>
<keyword evidence="12" id="KW-0653">Protein transport</keyword>
<evidence type="ECO:0000259" key="22">
    <source>
        <dbReference type="PROSITE" id="PS50089"/>
    </source>
</evidence>
<dbReference type="InterPro" id="IPR001841">
    <property type="entry name" value="Znf_RING"/>
</dbReference>
<evidence type="ECO:0000256" key="7">
    <source>
        <dbReference type="ARBA" id="ARBA00022723"/>
    </source>
</evidence>
<feature type="region of interest" description="Disordered" evidence="20">
    <location>
        <begin position="818"/>
        <end position="868"/>
    </location>
</feature>
<keyword evidence="10" id="KW-0256">Endoplasmic reticulum</keyword>
<dbReference type="Gene3D" id="3.30.40.10">
    <property type="entry name" value="Zinc/RING finger domain, C3HC4 (zinc finger)"/>
    <property type="match status" value="1"/>
</dbReference>
<keyword evidence="8" id="KW-0677">Repeat</keyword>
<keyword evidence="24" id="KW-1185">Reference proteome</keyword>
<name>A0ABQ8JPL1_DERPT</name>
<reference evidence="23 24" key="1">
    <citation type="journal article" date="2018" name="J. Allergy Clin. Immunol.">
        <title>High-quality assembly of Dermatophagoides pteronyssinus genome and transcriptome reveals a wide range of novel allergens.</title>
        <authorList>
            <person name="Liu X.Y."/>
            <person name="Yang K.Y."/>
            <person name="Wang M.Q."/>
            <person name="Kwok J.S."/>
            <person name="Zeng X."/>
            <person name="Yang Z."/>
            <person name="Xiao X.J."/>
            <person name="Lau C.P."/>
            <person name="Li Y."/>
            <person name="Huang Z.M."/>
            <person name="Ba J.G."/>
            <person name="Yim A.K."/>
            <person name="Ouyang C.Y."/>
            <person name="Ngai S.M."/>
            <person name="Chan T.F."/>
            <person name="Leung E.L."/>
            <person name="Liu L."/>
            <person name="Liu Z.G."/>
            <person name="Tsui S.K."/>
        </authorList>
    </citation>
    <scope>NUCLEOTIDE SEQUENCE [LARGE SCALE GENOMIC DNA]</scope>
    <source>
        <strain evidence="23">Derp</strain>
    </source>
</reference>
<keyword evidence="15 21" id="KW-0472">Membrane</keyword>
<keyword evidence="9 17" id="KW-0863">Zinc-finger</keyword>
<dbReference type="InterPro" id="IPR001258">
    <property type="entry name" value="NHL_repeat"/>
</dbReference>
<dbReference type="CDD" id="cd05819">
    <property type="entry name" value="NHL"/>
    <property type="match status" value="1"/>
</dbReference>
<comment type="similarity">
    <text evidence="3">Belongs to the SEC62 family.</text>
</comment>
<reference evidence="23 24" key="2">
    <citation type="journal article" date="2022" name="Mol. Biol. Evol.">
        <title>Comparative Genomics Reveals Insights into the Divergent Evolution of Astigmatic Mites and Household Pest Adaptations.</title>
        <authorList>
            <person name="Xiong Q."/>
            <person name="Wan A.T."/>
            <person name="Liu X."/>
            <person name="Fung C.S."/>
            <person name="Xiao X."/>
            <person name="Malainual N."/>
            <person name="Hou J."/>
            <person name="Wang L."/>
            <person name="Wang M."/>
            <person name="Yang K.Y."/>
            <person name="Cui Y."/>
            <person name="Leung E.L."/>
            <person name="Nong W."/>
            <person name="Shin S.K."/>
            <person name="Au S.W."/>
            <person name="Jeong K.Y."/>
            <person name="Chew F.T."/>
            <person name="Hui J.H."/>
            <person name="Leung T.F."/>
            <person name="Tungtrongchitr A."/>
            <person name="Zhong N."/>
            <person name="Liu Z."/>
            <person name="Tsui S.K."/>
        </authorList>
    </citation>
    <scope>NUCLEOTIDE SEQUENCE [LARGE SCALE GENOMIC DNA]</scope>
    <source>
        <strain evidence="23">Derp</strain>
    </source>
</reference>
<keyword evidence="14" id="KW-0811">Translocation</keyword>
<evidence type="ECO:0000256" key="12">
    <source>
        <dbReference type="ARBA" id="ARBA00022927"/>
    </source>
</evidence>
<dbReference type="SUPFAM" id="SSF57850">
    <property type="entry name" value="RING/U-box"/>
    <property type="match status" value="1"/>
</dbReference>
<dbReference type="SMART" id="SM00184">
    <property type="entry name" value="RING"/>
    <property type="match status" value="1"/>
</dbReference>
<evidence type="ECO:0000256" key="11">
    <source>
        <dbReference type="ARBA" id="ARBA00022833"/>
    </source>
</evidence>
<feature type="compositionally biased region" description="Basic and acidic residues" evidence="20">
    <location>
        <begin position="818"/>
        <end position="850"/>
    </location>
</feature>
<evidence type="ECO:0000256" key="5">
    <source>
        <dbReference type="ARBA" id="ARBA00022448"/>
    </source>
</evidence>
<evidence type="ECO:0000313" key="23">
    <source>
        <dbReference type="EMBL" id="KAH9424226.1"/>
    </source>
</evidence>